<dbReference type="PANTHER" id="PTHR32470">
    <property type="entry name" value="ADH DEHYDROGENASE [UBIQUINONE] 1 ALPHA SUBCOMPLEX ASSEMBLY FACTOR 2"/>
    <property type="match status" value="1"/>
</dbReference>
<dbReference type="PANTHER" id="PTHR32470:SF2">
    <property type="entry name" value="NADH DEHYDROGENASE [UBIQUINONE] 1 ALPHA SUBCOMPLEX ASSEMBLY FACTOR 2"/>
    <property type="match status" value="1"/>
</dbReference>
<dbReference type="GO" id="GO:0045271">
    <property type="term" value="C:respiratory chain complex I"/>
    <property type="evidence" value="ECO:0007669"/>
    <property type="project" value="InterPro"/>
</dbReference>
<feature type="compositionally biased region" description="Basic and acidic residues" evidence="2">
    <location>
        <begin position="131"/>
        <end position="141"/>
    </location>
</feature>
<accession>A0AAV9I3Q5</accession>
<evidence type="ECO:0000256" key="2">
    <source>
        <dbReference type="SAM" id="MobiDB-lite"/>
    </source>
</evidence>
<feature type="compositionally biased region" description="Low complexity" evidence="2">
    <location>
        <begin position="144"/>
        <end position="157"/>
    </location>
</feature>
<evidence type="ECO:0000313" key="4">
    <source>
        <dbReference type="Proteomes" id="UP001300502"/>
    </source>
</evidence>
<dbReference type="GO" id="GO:0032981">
    <property type="term" value="P:mitochondrial respiratory chain complex I assembly"/>
    <property type="evidence" value="ECO:0007669"/>
    <property type="project" value="TreeGrafter"/>
</dbReference>
<keyword evidence="4" id="KW-1185">Reference proteome</keyword>
<reference evidence="3 4" key="1">
    <citation type="submission" date="2022-07" db="EMBL/GenBank/DDBJ databases">
        <title>Genome-wide signatures of adaptation to extreme environments.</title>
        <authorList>
            <person name="Cho C.H."/>
            <person name="Yoon H.S."/>
        </authorList>
    </citation>
    <scope>NUCLEOTIDE SEQUENCE [LARGE SCALE GENOMIC DNA]</scope>
    <source>
        <strain evidence="3 4">108.79 E11</strain>
    </source>
</reference>
<evidence type="ECO:0008006" key="5">
    <source>
        <dbReference type="Google" id="ProtNLM"/>
    </source>
</evidence>
<dbReference type="InterPro" id="IPR007763">
    <property type="entry name" value="NDUFA12"/>
</dbReference>
<sequence>MRSSWRRILDWCLSRKAVGRDKQGNVYFEETRQTGSVRKRFVKYTDESSPDVHSVPVEWWSWLHYMREEAPSDEEISRHEAHRAKVAEKVAKIEAEDRKQRLKQFVSGASSGESQGGDMQQALRYLAKQHGLKETVDDDFLKPSSSSSVENSSIQNSRYGEEDQKDTSSSPQEEPKGYGEAFQPGTWKPSNTNVRRGRRT</sequence>
<dbReference type="Pfam" id="PF05071">
    <property type="entry name" value="NDUFA12"/>
    <property type="match status" value="1"/>
</dbReference>
<evidence type="ECO:0000256" key="1">
    <source>
        <dbReference type="ARBA" id="ARBA00007355"/>
    </source>
</evidence>
<dbReference type="AlphaFoldDB" id="A0AAV9I3Q5"/>
<dbReference type="InterPro" id="IPR052618">
    <property type="entry name" value="ComplexI_NDUFA12"/>
</dbReference>
<feature type="region of interest" description="Disordered" evidence="2">
    <location>
        <begin position="104"/>
        <end position="200"/>
    </location>
</feature>
<comment type="caution">
    <text evidence="3">The sequence shown here is derived from an EMBL/GenBank/DDBJ whole genome shotgun (WGS) entry which is preliminary data.</text>
</comment>
<protein>
    <recommendedName>
        <fullName evidence="5">NADH dehydrogenase [ubiquinone] 1 alpha subcomplex subunit 12</fullName>
    </recommendedName>
</protein>
<gene>
    <name evidence="3" type="ORF">GAYE_PCTG14G0620</name>
</gene>
<dbReference type="EMBL" id="JANCYU010000007">
    <property type="protein sequence ID" value="KAK4522730.1"/>
    <property type="molecule type" value="Genomic_DNA"/>
</dbReference>
<name>A0AAV9I3Q5_9RHOD</name>
<organism evidence="3 4">
    <name type="scientific">Galdieria yellowstonensis</name>
    <dbReference type="NCBI Taxonomy" id="3028027"/>
    <lineage>
        <taxon>Eukaryota</taxon>
        <taxon>Rhodophyta</taxon>
        <taxon>Bangiophyceae</taxon>
        <taxon>Galdieriales</taxon>
        <taxon>Galdieriaceae</taxon>
        <taxon>Galdieria</taxon>
    </lineage>
</organism>
<evidence type="ECO:0000313" key="3">
    <source>
        <dbReference type="EMBL" id="KAK4522730.1"/>
    </source>
</evidence>
<dbReference type="GO" id="GO:0005739">
    <property type="term" value="C:mitochondrion"/>
    <property type="evidence" value="ECO:0007669"/>
    <property type="project" value="TreeGrafter"/>
</dbReference>
<proteinExistence type="inferred from homology"/>
<dbReference type="Proteomes" id="UP001300502">
    <property type="component" value="Unassembled WGS sequence"/>
</dbReference>
<comment type="similarity">
    <text evidence="1">Belongs to the complex I NDUFA12 subunit family.</text>
</comment>